<dbReference type="Proteomes" id="UP001595912">
    <property type="component" value="Unassembled WGS sequence"/>
</dbReference>
<evidence type="ECO:0000313" key="2">
    <source>
        <dbReference type="Proteomes" id="UP001595912"/>
    </source>
</evidence>
<name>A0ABV9VVI7_9ACTN</name>
<organism evidence="1 2">
    <name type="scientific">Dactylosporangium cerinum</name>
    <dbReference type="NCBI Taxonomy" id="1434730"/>
    <lineage>
        <taxon>Bacteria</taxon>
        <taxon>Bacillati</taxon>
        <taxon>Actinomycetota</taxon>
        <taxon>Actinomycetes</taxon>
        <taxon>Micromonosporales</taxon>
        <taxon>Micromonosporaceae</taxon>
        <taxon>Dactylosporangium</taxon>
    </lineage>
</organism>
<reference evidence="2" key="1">
    <citation type="journal article" date="2019" name="Int. J. Syst. Evol. Microbiol.">
        <title>The Global Catalogue of Microorganisms (GCM) 10K type strain sequencing project: providing services to taxonomists for standard genome sequencing and annotation.</title>
        <authorList>
            <consortium name="The Broad Institute Genomics Platform"/>
            <consortium name="The Broad Institute Genome Sequencing Center for Infectious Disease"/>
            <person name="Wu L."/>
            <person name="Ma J."/>
        </authorList>
    </citation>
    <scope>NUCLEOTIDE SEQUENCE [LARGE SCALE GENOMIC DNA]</scope>
    <source>
        <strain evidence="2">CGMCC 4.7152</strain>
    </source>
</reference>
<dbReference type="EMBL" id="JBHSIU010000018">
    <property type="protein sequence ID" value="MFC4999571.1"/>
    <property type="molecule type" value="Genomic_DNA"/>
</dbReference>
<proteinExistence type="predicted"/>
<keyword evidence="2" id="KW-1185">Reference proteome</keyword>
<gene>
    <name evidence="1" type="ORF">ACFPIJ_17240</name>
</gene>
<evidence type="ECO:0000313" key="1">
    <source>
        <dbReference type="EMBL" id="MFC4999571.1"/>
    </source>
</evidence>
<accession>A0ABV9VVI7</accession>
<comment type="caution">
    <text evidence="1">The sequence shown here is derived from an EMBL/GenBank/DDBJ whole genome shotgun (WGS) entry which is preliminary data.</text>
</comment>
<protein>
    <submittedName>
        <fullName evidence="1">Uncharacterized protein</fullName>
    </submittedName>
</protein>
<dbReference type="RefSeq" id="WP_380116030.1">
    <property type="nucleotide sequence ID" value="NZ_JBHSIU010000018.1"/>
</dbReference>
<sequence length="86" mass="9201">MIALNGLRCTVWTADEWQAAGDMWKRATVRPLAVLNRLLADVSPVRAHTLIAGGNEGLLLIADPRAVDAMRASGLFGEHGIPALAR</sequence>